<keyword evidence="5" id="KW-1185">Reference proteome</keyword>
<dbReference type="PANTHER" id="PTHR30024:SF48">
    <property type="entry name" value="ABC TRANSPORTER SUBSTRATE-BINDING PROTEIN"/>
    <property type="match status" value="1"/>
</dbReference>
<dbReference type="SUPFAM" id="SSF53850">
    <property type="entry name" value="Periplasmic binding protein-like II"/>
    <property type="match status" value="1"/>
</dbReference>
<keyword evidence="2" id="KW-0732">Signal</keyword>
<proteinExistence type="inferred from homology"/>
<dbReference type="Proteomes" id="UP001168620">
    <property type="component" value="Unassembled WGS sequence"/>
</dbReference>
<dbReference type="PANTHER" id="PTHR30024">
    <property type="entry name" value="ALIPHATIC SULFONATES-BINDING PROTEIN-RELATED"/>
    <property type="match status" value="1"/>
</dbReference>
<dbReference type="SMART" id="SM00062">
    <property type="entry name" value="PBPb"/>
    <property type="match status" value="1"/>
</dbReference>
<feature type="chain" id="PRO_5047138614" evidence="2">
    <location>
        <begin position="36"/>
        <end position="352"/>
    </location>
</feature>
<organism evidence="4 5">
    <name type="scientific">Nocardioides oceani</name>
    <dbReference type="NCBI Taxonomy" id="3058369"/>
    <lineage>
        <taxon>Bacteria</taxon>
        <taxon>Bacillati</taxon>
        <taxon>Actinomycetota</taxon>
        <taxon>Actinomycetes</taxon>
        <taxon>Propionibacteriales</taxon>
        <taxon>Nocardioidaceae</taxon>
        <taxon>Nocardioides</taxon>
    </lineage>
</organism>
<comment type="similarity">
    <text evidence="1">Belongs to the bacterial solute-binding protein SsuA/TauA family.</text>
</comment>
<dbReference type="EMBL" id="JAUHJQ010000014">
    <property type="protein sequence ID" value="MDN4175480.1"/>
    <property type="molecule type" value="Genomic_DNA"/>
</dbReference>
<dbReference type="RefSeq" id="WP_300954791.1">
    <property type="nucleotide sequence ID" value="NZ_JAUHJQ010000014.1"/>
</dbReference>
<accession>A0ABT8FLT9</accession>
<gene>
    <name evidence="4" type="ORF">QWY28_21130</name>
</gene>
<evidence type="ECO:0000256" key="1">
    <source>
        <dbReference type="ARBA" id="ARBA00010742"/>
    </source>
</evidence>
<dbReference type="NCBIfam" id="TIGR01728">
    <property type="entry name" value="SsuA_fam"/>
    <property type="match status" value="1"/>
</dbReference>
<dbReference type="CDD" id="cd13558">
    <property type="entry name" value="PBP2_SsuA_like_2"/>
    <property type="match status" value="1"/>
</dbReference>
<evidence type="ECO:0000259" key="3">
    <source>
        <dbReference type="SMART" id="SM00062"/>
    </source>
</evidence>
<dbReference type="InterPro" id="IPR010067">
    <property type="entry name" value="ABC_SsuA_sub-bd"/>
</dbReference>
<evidence type="ECO:0000313" key="4">
    <source>
        <dbReference type="EMBL" id="MDN4175480.1"/>
    </source>
</evidence>
<sequence length="352" mass="36737">MTRTTTPRTGRRRGARTARTGFLAAVLTTAALVLAACGGSATGNEGAVGDDGEVDLSKVTLIVGDQKGTSAKALLTAAGLDDTEYTIEWKEFTSGPPILEALNSDAIHVGMVGNTPPIFAAAAGGTFKMVATASYTGKGDTILVPKGSSVQSVADLEGKKVAVAEGSSANYNLLAQLEEAGLTYDDIEVQNLQPADALAAFANGHVDAWAVWDPYTSQAVVDEGARVLVDGDGLVNGLNFQVASQSALDDEATTAALEDYLTRITKAQIWSAENQEDWAKVWAEQTGLSEEVTLAAAKNRPVTPQPIDQEVIDSEQTMADTFTANGLIPEEVDVSGFFSDQFAEATTGDAVQ</sequence>
<evidence type="ECO:0000313" key="5">
    <source>
        <dbReference type="Proteomes" id="UP001168620"/>
    </source>
</evidence>
<comment type="caution">
    <text evidence="4">The sequence shown here is derived from an EMBL/GenBank/DDBJ whole genome shotgun (WGS) entry which is preliminary data.</text>
</comment>
<feature type="signal peptide" evidence="2">
    <location>
        <begin position="1"/>
        <end position="35"/>
    </location>
</feature>
<dbReference type="Gene3D" id="3.40.190.10">
    <property type="entry name" value="Periplasmic binding protein-like II"/>
    <property type="match status" value="2"/>
</dbReference>
<dbReference type="Pfam" id="PF13379">
    <property type="entry name" value="NMT1_2"/>
    <property type="match status" value="1"/>
</dbReference>
<evidence type="ECO:0000256" key="2">
    <source>
        <dbReference type="SAM" id="SignalP"/>
    </source>
</evidence>
<protein>
    <submittedName>
        <fullName evidence="4">ABC transporter substrate-binding protein</fullName>
    </submittedName>
</protein>
<name>A0ABT8FLT9_9ACTN</name>
<reference evidence="4" key="1">
    <citation type="submission" date="2023-06" db="EMBL/GenBank/DDBJ databases">
        <title>Draft genome sequence of Nocardioides sp. SOB77.</title>
        <authorList>
            <person name="Zhang G."/>
        </authorList>
    </citation>
    <scope>NUCLEOTIDE SEQUENCE</scope>
    <source>
        <strain evidence="4">SOB77</strain>
    </source>
</reference>
<dbReference type="InterPro" id="IPR001638">
    <property type="entry name" value="Solute-binding_3/MltF_N"/>
</dbReference>
<feature type="domain" description="Solute-binding protein family 3/N-terminal" evidence="3">
    <location>
        <begin position="60"/>
        <end position="277"/>
    </location>
</feature>